<evidence type="ECO:0000313" key="8">
    <source>
        <dbReference type="Proteomes" id="UP000030645"/>
    </source>
</evidence>
<dbReference type="STRING" id="981085.W9RQ59"/>
<dbReference type="Pfam" id="PF03470">
    <property type="entry name" value="zf-XS"/>
    <property type="match status" value="1"/>
</dbReference>
<dbReference type="InterPro" id="IPR005381">
    <property type="entry name" value="Znf-XS_domain"/>
</dbReference>
<keyword evidence="8" id="KW-1185">Reference proteome</keyword>
<dbReference type="OrthoDB" id="1936239at2759"/>
<dbReference type="PANTHER" id="PTHR46602:SF1">
    <property type="entry name" value="PROTEIN SUPPRESSOR OF GENE SILENCING 3"/>
    <property type="match status" value="1"/>
</dbReference>
<accession>W9RQ59</accession>
<protein>
    <submittedName>
        <fullName evidence="7">Uncharacterized protein</fullName>
    </submittedName>
</protein>
<dbReference type="Proteomes" id="UP000030645">
    <property type="component" value="Unassembled WGS sequence"/>
</dbReference>
<feature type="domain" description="Zinc finger-XS" evidence="6">
    <location>
        <begin position="250"/>
        <end position="288"/>
    </location>
</feature>
<evidence type="ECO:0000256" key="2">
    <source>
        <dbReference type="ARBA" id="ARBA00023158"/>
    </source>
</evidence>
<feature type="region of interest" description="Disordered" evidence="4">
    <location>
        <begin position="1"/>
        <end position="216"/>
    </location>
</feature>
<evidence type="ECO:0000256" key="3">
    <source>
        <dbReference type="ARBA" id="ARBA00024022"/>
    </source>
</evidence>
<evidence type="ECO:0000256" key="4">
    <source>
        <dbReference type="SAM" id="MobiDB-lite"/>
    </source>
</evidence>
<dbReference type="AlphaFoldDB" id="W9RQ59"/>
<dbReference type="InterPro" id="IPR005380">
    <property type="entry name" value="XS_domain"/>
</dbReference>
<proteinExistence type="inferred from homology"/>
<organism evidence="7 8">
    <name type="scientific">Morus notabilis</name>
    <dbReference type="NCBI Taxonomy" id="981085"/>
    <lineage>
        <taxon>Eukaryota</taxon>
        <taxon>Viridiplantae</taxon>
        <taxon>Streptophyta</taxon>
        <taxon>Embryophyta</taxon>
        <taxon>Tracheophyta</taxon>
        <taxon>Spermatophyta</taxon>
        <taxon>Magnoliopsida</taxon>
        <taxon>eudicotyledons</taxon>
        <taxon>Gunneridae</taxon>
        <taxon>Pentapetalae</taxon>
        <taxon>rosids</taxon>
        <taxon>fabids</taxon>
        <taxon>Rosales</taxon>
        <taxon>Moraceae</taxon>
        <taxon>Moreae</taxon>
        <taxon>Morus</taxon>
    </lineage>
</organism>
<dbReference type="KEGG" id="mnt:21396271"/>
<reference evidence="8" key="1">
    <citation type="submission" date="2013-01" db="EMBL/GenBank/DDBJ databases">
        <title>Draft Genome Sequence of a Mulberry Tree, Morus notabilis C.K. Schneid.</title>
        <authorList>
            <person name="He N."/>
            <person name="Zhao S."/>
        </authorList>
    </citation>
    <scope>NUCLEOTIDE SEQUENCE</scope>
</reference>
<dbReference type="GO" id="GO:0031047">
    <property type="term" value="P:regulatory ncRNA-mediated gene silencing"/>
    <property type="evidence" value="ECO:0007669"/>
    <property type="project" value="UniProtKB-KW"/>
</dbReference>
<feature type="compositionally biased region" description="Acidic residues" evidence="4">
    <location>
        <begin position="184"/>
        <end position="211"/>
    </location>
</feature>
<dbReference type="Pfam" id="PF03468">
    <property type="entry name" value="XS"/>
    <property type="match status" value="1"/>
</dbReference>
<feature type="compositionally biased region" description="Low complexity" evidence="4">
    <location>
        <begin position="17"/>
        <end position="27"/>
    </location>
</feature>
<keyword evidence="2" id="KW-0943">RNA-mediated gene silencing</keyword>
<evidence type="ECO:0000256" key="1">
    <source>
        <dbReference type="ARBA" id="ARBA00023054"/>
    </source>
</evidence>
<feature type="domain" description="XS" evidence="5">
    <location>
        <begin position="322"/>
        <end position="436"/>
    </location>
</feature>
<name>W9RQ59_9ROSA</name>
<evidence type="ECO:0000259" key="5">
    <source>
        <dbReference type="Pfam" id="PF03468"/>
    </source>
</evidence>
<feature type="compositionally biased region" description="Basic and acidic residues" evidence="4">
    <location>
        <begin position="548"/>
        <end position="563"/>
    </location>
</feature>
<evidence type="ECO:0000259" key="6">
    <source>
        <dbReference type="Pfam" id="PF03470"/>
    </source>
</evidence>
<keyword evidence="1" id="KW-0175">Coiled coil</keyword>
<feature type="compositionally biased region" description="Polar residues" evidence="4">
    <location>
        <begin position="29"/>
        <end position="45"/>
    </location>
</feature>
<dbReference type="InterPro" id="IPR044287">
    <property type="entry name" value="SGS3"/>
</dbReference>
<dbReference type="Gene3D" id="3.30.70.2890">
    <property type="entry name" value="XS domain"/>
    <property type="match status" value="1"/>
</dbReference>
<gene>
    <name evidence="7" type="ORF">L484_013084</name>
</gene>
<dbReference type="InterPro" id="IPR038588">
    <property type="entry name" value="XS_domain_sf"/>
</dbReference>
<sequence length="651" mass="74972">MSSRRGDGKPFSADAENGSSSSSKGKNVTVEQLSQGVADVSLQQSAEDDGEWEVIARKPKNRAGSTAAKQSHSHWVPQNSNSGTKTWGHHSDATRNNSSWSSKPAFDPKRPAGTARGGYIRPPQSSTAAFDNGYRAAAQPVIRPPLQHGWNWPSRPGAQEPTKTAGEDTQAKGGISLDSHLSDDVEDDDSDAALDDSDDDDELLSDEFDSDSSEKSHDTLKKSKWFVKFFKIIDELKIDEVTDLERQWHCPACQGGPGAIDWYRGLQPLMTHAKTKGGERMKVHRKLAELLEEELKRKGTSVVPPGEAFGRWKGVKDDEKDYEIIWPPMVMIMNTRLEADGNNKWIGMGNQELLEYFDSYHPMKARHSYGPTGHRGMSVLIFEASARGYHEAERLHKHFLEQGTDRNAWNSSRRQLYFPGGQRLLYGFLAVKEDLDVFNQHSQGKSKLKYDMRSHHEMVTSQIRQMTEDNQQLGWYKDKLVKKDIYTRDLEEHVDIVSQRLRKTEEENRIVRLRMRMQHEENKEEMYLQEKFFNEQIKIIHESRNEKEENFERVQQEEREKVKQSNAAANTSNDEEIRQRTEEISRFIESQDREISDYVEKREALLKAHEEKINEVKRYCWERQEELEKQLNAELTSLMEKYSPLHSKDTT</sequence>
<comment type="similarity">
    <text evidence="3">Belongs to the SGS3 family.</text>
</comment>
<dbReference type="EMBL" id="KE344494">
    <property type="protein sequence ID" value="EXB64074.1"/>
    <property type="molecule type" value="Genomic_DNA"/>
</dbReference>
<dbReference type="PANTHER" id="PTHR46602">
    <property type="entry name" value="PROTEIN SUPPRESSOR OF GENE SILENCING 3"/>
    <property type="match status" value="1"/>
</dbReference>
<feature type="compositionally biased region" description="Polar residues" evidence="4">
    <location>
        <begin position="76"/>
        <end position="85"/>
    </location>
</feature>
<feature type="region of interest" description="Disordered" evidence="4">
    <location>
        <begin position="548"/>
        <end position="578"/>
    </location>
</feature>
<dbReference type="eggNOG" id="ENOG502QPU5">
    <property type="taxonomic scope" value="Eukaryota"/>
</dbReference>
<evidence type="ECO:0000313" key="7">
    <source>
        <dbReference type="EMBL" id="EXB64074.1"/>
    </source>
</evidence>
<dbReference type="GO" id="GO:0051607">
    <property type="term" value="P:defense response to virus"/>
    <property type="evidence" value="ECO:0007669"/>
    <property type="project" value="InterPro"/>
</dbReference>